<evidence type="ECO:0000256" key="2">
    <source>
        <dbReference type="ARBA" id="ARBA00022448"/>
    </source>
</evidence>
<accession>A0A319DCY1</accession>
<feature type="domain" description="ABC transporter" evidence="9">
    <location>
        <begin position="568"/>
        <end position="793"/>
    </location>
</feature>
<dbReference type="SUPFAM" id="SSF52540">
    <property type="entry name" value="P-loop containing nucleoside triphosphate hydrolases"/>
    <property type="match status" value="2"/>
</dbReference>
<feature type="transmembrane region" description="Helical" evidence="8">
    <location>
        <begin position="507"/>
        <end position="528"/>
    </location>
</feature>
<dbReference type="InterPro" id="IPR011527">
    <property type="entry name" value="ABC1_TM_dom"/>
</dbReference>
<dbReference type="PROSITE" id="PS50893">
    <property type="entry name" value="ABC_TRANSPORTER_2"/>
    <property type="match status" value="2"/>
</dbReference>
<dbReference type="Pfam" id="PF00005">
    <property type="entry name" value="ABC_tran"/>
    <property type="match status" value="2"/>
</dbReference>
<evidence type="ECO:0000259" key="9">
    <source>
        <dbReference type="PROSITE" id="PS50893"/>
    </source>
</evidence>
<keyword evidence="2" id="KW-0813">Transport</keyword>
<evidence type="ECO:0000313" key="12">
    <source>
        <dbReference type="Proteomes" id="UP000247810"/>
    </source>
</evidence>
<comment type="subcellular location">
    <subcellularLocation>
        <location evidence="1">Membrane</location>
        <topology evidence="1">Multi-pass membrane protein</topology>
    </subcellularLocation>
</comment>
<feature type="transmembrane region" description="Helical" evidence="8">
    <location>
        <begin position="876"/>
        <end position="894"/>
    </location>
</feature>
<evidence type="ECO:0000256" key="1">
    <source>
        <dbReference type="ARBA" id="ARBA00004141"/>
    </source>
</evidence>
<dbReference type="SUPFAM" id="SSF90123">
    <property type="entry name" value="ABC transporter transmembrane region"/>
    <property type="match status" value="2"/>
</dbReference>
<evidence type="ECO:0000256" key="6">
    <source>
        <dbReference type="ARBA" id="ARBA00022989"/>
    </source>
</evidence>
<dbReference type="GO" id="GO:0016887">
    <property type="term" value="F:ATP hydrolysis activity"/>
    <property type="evidence" value="ECO:0007669"/>
    <property type="project" value="InterPro"/>
</dbReference>
<dbReference type="EMBL" id="KZ826061">
    <property type="protein sequence ID" value="PYH88863.1"/>
    <property type="molecule type" value="Genomic_DNA"/>
</dbReference>
<dbReference type="InterPro" id="IPR003593">
    <property type="entry name" value="AAA+_ATPase"/>
</dbReference>
<dbReference type="STRING" id="1448320.A0A319DCY1"/>
<dbReference type="PROSITE" id="PS50929">
    <property type="entry name" value="ABC_TM1F"/>
    <property type="match status" value="2"/>
</dbReference>
<feature type="transmembrane region" description="Helical" evidence="8">
    <location>
        <begin position="6"/>
        <end position="27"/>
    </location>
</feature>
<keyword evidence="7 8" id="KW-0472">Membrane</keyword>
<evidence type="ECO:0000313" key="11">
    <source>
        <dbReference type="EMBL" id="PYH88863.1"/>
    </source>
</evidence>
<dbReference type="FunFam" id="1.20.1560.10:FF:000066">
    <property type="entry name" value="ABC multidrug transporter (Eurofung)"/>
    <property type="match status" value="1"/>
</dbReference>
<dbReference type="Gene3D" id="1.20.1560.10">
    <property type="entry name" value="ABC transporter type 1, transmembrane domain"/>
    <property type="match status" value="2"/>
</dbReference>
<feature type="transmembrane region" description="Helical" evidence="8">
    <location>
        <begin position="1095"/>
        <end position="1113"/>
    </location>
</feature>
<reference evidence="11 12" key="1">
    <citation type="submission" date="2018-02" db="EMBL/GenBank/DDBJ databases">
        <title>The genomes of Aspergillus section Nigri reveals drivers in fungal speciation.</title>
        <authorList>
            <consortium name="DOE Joint Genome Institute"/>
            <person name="Vesth T.C."/>
            <person name="Nybo J."/>
            <person name="Theobald S."/>
            <person name="Brandl J."/>
            <person name="Frisvad J.C."/>
            <person name="Nielsen K.F."/>
            <person name="Lyhne E.K."/>
            <person name="Kogle M.E."/>
            <person name="Kuo A."/>
            <person name="Riley R."/>
            <person name="Clum A."/>
            <person name="Nolan M."/>
            <person name="Lipzen A."/>
            <person name="Salamov A."/>
            <person name="Henrissat B."/>
            <person name="Wiebenga A."/>
            <person name="De vries R.P."/>
            <person name="Grigoriev I.V."/>
            <person name="Mortensen U.H."/>
            <person name="Andersen M.R."/>
            <person name="Baker S.E."/>
        </authorList>
    </citation>
    <scope>NUCLEOTIDE SEQUENCE [LARGE SCALE GENOMIC DNA]</scope>
    <source>
        <strain evidence="11 12">CBS 707.79</strain>
    </source>
</reference>
<dbReference type="CDD" id="cd18580">
    <property type="entry name" value="ABC_6TM_ABCC_D2"/>
    <property type="match status" value="1"/>
</dbReference>
<keyword evidence="12" id="KW-1185">Reference proteome</keyword>
<dbReference type="CDD" id="cd18579">
    <property type="entry name" value="ABC_6TM_ABCC_D1"/>
    <property type="match status" value="1"/>
</dbReference>
<evidence type="ECO:0000256" key="7">
    <source>
        <dbReference type="ARBA" id="ARBA00023136"/>
    </source>
</evidence>
<dbReference type="VEuPathDB" id="FungiDB:BO71DRAFT_403524"/>
<dbReference type="PANTHER" id="PTHR24223:SF345">
    <property type="entry name" value="ABC MULTIDRUG TRANSPORTER (EUROFUNG)"/>
    <property type="match status" value="1"/>
</dbReference>
<dbReference type="Gene3D" id="3.40.50.300">
    <property type="entry name" value="P-loop containing nucleotide triphosphate hydrolases"/>
    <property type="match status" value="2"/>
</dbReference>
<dbReference type="PANTHER" id="PTHR24223">
    <property type="entry name" value="ATP-BINDING CASSETTE SUB-FAMILY C"/>
    <property type="match status" value="1"/>
</dbReference>
<feature type="transmembrane region" description="Helical" evidence="8">
    <location>
        <begin position="471"/>
        <end position="495"/>
    </location>
</feature>
<keyword evidence="3 8" id="KW-0812">Transmembrane</keyword>
<dbReference type="PROSITE" id="PS00211">
    <property type="entry name" value="ABC_TRANSPORTER_1"/>
    <property type="match status" value="2"/>
</dbReference>
<sequence length="1411" mass="155394">MAFLELVNSAWESWSSVILSSTLLLSLPQKIRLLHRAPDNDRPSSGANWSIVFPLAFLAIQSTVAMHIWPWAGNSDNVAILDVCLSLGAAIGLVVIDLLERKRIVSPSRLVAAFLAFSLFRDAVELAISSDCPRSGNCHLVRLRGCLEGVWLVWDYGVRGPIGNPSSKVNSSSEETARIFSRVFFWWINPVIREGYRTNLSLHNLPDIHEKLSSETLRKEALKSWTTQAEPRTKWSLLLSLARCLKPAFLSPVIPRLFVILFRYAQPVFIDVAIQYVRSSASADEVGDGGLRLVLVAGIVYMGMAISEAVYQHQINRLKIMVRGSLVGLIHHQSLNAPSTGSEDSQALTLLSSDIESIQSVGQIFHETWAQMLEVIVGTALLAAQIRWFAFLPLIIIFGCSRMSAYVAKHLQGRQRDWNVATQERISATSSALGGIKSLKMMGMEDPMQSQISDLREQELRMSKRLRWIMVAYNASANALGIFAPVLTLVLYAMSPQTHGVLQPSEIFTSVALLAMVTHPANMVMTFVPRAVAMMANVTRVQDYISKPSVQDNRGFPAERDFGQSAVIENMSIKPLSTASPILQDICLNLRKGELVICGGAVGSGKTTLAMAMLGEAPAVTGTVCVGSKKIAYCAQAPWLPSVTIRDAISGGVDEDVEWYDTVIDACGLVPDLTTLIHGDMTPIENNGINLSGGQRQRIALARAVYSRYSILLLDDPFSALDENVTNSISHKLLGSEGLFKRMGTTVLLTSNLRRLYSLADRVLILHDSKAQVEDLISFEDTAHLAKTSALADTSLSVRELNTQAQKQSSQKNRMNDAAEDISRRTGDVAVYSYYINAVGISNVLLITCCTATYSFCFTFSQYVLKWATQSPPQTVYMYMVYYAAISFIAWVATNGLMWSTQMRAAIQSGKVLHAQLLERILKASLPYFTTTDIGVTLNRFGQDITLIDKQLPPALVNLITQIFKLLVQVMLLLVAQPVMAATVPACAICVYFIQRLYLRTSRQFRFLDLESRSQLYTNFLDTSSGVTTIRAFGWKDKFQEENIKALDLSQKPFYLLLCLQCWLKVILDCVIAIVAVVLMTLTVMYRNTTTGADIGLALNMIIAANATLLKLVQSWTSLETSLGAIARLKNVQESVPIEERSWGTLEPGPQWPSSGEIEVQNASVSYSESQKLALEDVSLAVNPGQKMIVVGRTGSGKSTLMLSLLQLLTPKSGSIQIDDVDITRVPLRTLRQRGLIAVPQDGFNIPTASLRFNLDPFETSSEDSIVIALNRVRLWDKISTTFSHITGAIVDPSTDMYKLLDLPMSTFLPCSAGELQLFALCRTLLRVWSNASSKPVIVLDEASSSLDPETESILEGILREDLSGHTVVMIAHRVEGIMGAMRPGVDAIATMQDGRLHEVSRIESPPLLEN</sequence>
<proteinExistence type="predicted"/>
<keyword evidence="4" id="KW-0547">Nucleotide-binding</keyword>
<dbReference type="InterPro" id="IPR044746">
    <property type="entry name" value="ABCC_6TM_D1"/>
</dbReference>
<dbReference type="InterPro" id="IPR027417">
    <property type="entry name" value="P-loop_NTPase"/>
</dbReference>
<evidence type="ECO:0000256" key="4">
    <source>
        <dbReference type="ARBA" id="ARBA00022741"/>
    </source>
</evidence>
<feature type="transmembrane region" description="Helical" evidence="8">
    <location>
        <begin position="834"/>
        <end position="856"/>
    </location>
</feature>
<evidence type="ECO:0000256" key="8">
    <source>
        <dbReference type="SAM" id="Phobius"/>
    </source>
</evidence>
<protein>
    <submittedName>
        <fullName evidence="11">Putative ATP-binding cassette transporter</fullName>
    </submittedName>
</protein>
<dbReference type="InterPro" id="IPR003439">
    <property type="entry name" value="ABC_transporter-like_ATP-bd"/>
</dbReference>
<dbReference type="InterPro" id="IPR017871">
    <property type="entry name" value="ABC_transporter-like_CS"/>
</dbReference>
<organism evidence="11 12">
    <name type="scientific">Aspergillus ellipticus CBS 707.79</name>
    <dbReference type="NCBI Taxonomy" id="1448320"/>
    <lineage>
        <taxon>Eukaryota</taxon>
        <taxon>Fungi</taxon>
        <taxon>Dikarya</taxon>
        <taxon>Ascomycota</taxon>
        <taxon>Pezizomycotina</taxon>
        <taxon>Eurotiomycetes</taxon>
        <taxon>Eurotiomycetidae</taxon>
        <taxon>Eurotiales</taxon>
        <taxon>Aspergillaceae</taxon>
        <taxon>Aspergillus</taxon>
        <taxon>Aspergillus subgen. Circumdati</taxon>
    </lineage>
</organism>
<dbReference type="InterPro" id="IPR036640">
    <property type="entry name" value="ABC1_TM_sf"/>
</dbReference>
<feature type="transmembrane region" description="Helical" evidence="8">
    <location>
        <begin position="48"/>
        <end position="72"/>
    </location>
</feature>
<feature type="transmembrane region" description="Helical" evidence="8">
    <location>
        <begin position="1054"/>
        <end position="1083"/>
    </location>
</feature>
<feature type="transmembrane region" description="Helical" evidence="8">
    <location>
        <begin position="78"/>
        <end position="99"/>
    </location>
</feature>
<dbReference type="GO" id="GO:0005524">
    <property type="term" value="F:ATP binding"/>
    <property type="evidence" value="ECO:0007669"/>
    <property type="project" value="UniProtKB-KW"/>
</dbReference>
<dbReference type="InterPro" id="IPR044726">
    <property type="entry name" value="ABCC_6TM_D2"/>
</dbReference>
<evidence type="ECO:0000256" key="5">
    <source>
        <dbReference type="ARBA" id="ARBA00022840"/>
    </source>
</evidence>
<dbReference type="GO" id="GO:0016020">
    <property type="term" value="C:membrane"/>
    <property type="evidence" value="ECO:0007669"/>
    <property type="project" value="UniProtKB-SubCell"/>
</dbReference>
<gene>
    <name evidence="11" type="ORF">BO71DRAFT_403524</name>
</gene>
<dbReference type="Proteomes" id="UP000247810">
    <property type="component" value="Unassembled WGS sequence"/>
</dbReference>
<name>A0A319DCY1_9EURO</name>
<dbReference type="Pfam" id="PF00664">
    <property type="entry name" value="ABC_membrane"/>
    <property type="match status" value="2"/>
</dbReference>
<dbReference type="InterPro" id="IPR050173">
    <property type="entry name" value="ABC_transporter_C-like"/>
</dbReference>
<keyword evidence="5 11" id="KW-0067">ATP-binding</keyword>
<evidence type="ECO:0000256" key="3">
    <source>
        <dbReference type="ARBA" id="ARBA00022692"/>
    </source>
</evidence>
<feature type="transmembrane region" description="Helical" evidence="8">
    <location>
        <begin position="289"/>
        <end position="311"/>
    </location>
</feature>
<feature type="domain" description="ABC transporter" evidence="9">
    <location>
        <begin position="1160"/>
        <end position="1411"/>
    </location>
</feature>
<evidence type="ECO:0000259" key="10">
    <source>
        <dbReference type="PROSITE" id="PS50929"/>
    </source>
</evidence>
<keyword evidence="6 8" id="KW-1133">Transmembrane helix</keyword>
<feature type="transmembrane region" description="Helical" evidence="8">
    <location>
        <begin position="982"/>
        <end position="999"/>
    </location>
</feature>
<feature type="domain" description="ABC transmembrane type-1" evidence="10">
    <location>
        <begin position="845"/>
        <end position="1121"/>
    </location>
</feature>
<dbReference type="OrthoDB" id="4139357at2759"/>
<dbReference type="SMART" id="SM00382">
    <property type="entry name" value="AAA"/>
    <property type="match status" value="2"/>
</dbReference>
<feature type="domain" description="ABC transmembrane type-1" evidence="10">
    <location>
        <begin position="257"/>
        <end position="533"/>
    </location>
</feature>
<dbReference type="GO" id="GO:0140359">
    <property type="term" value="F:ABC-type transporter activity"/>
    <property type="evidence" value="ECO:0007669"/>
    <property type="project" value="InterPro"/>
</dbReference>